<feature type="domain" description="Piwi" evidence="2">
    <location>
        <begin position="707"/>
        <end position="1061"/>
    </location>
</feature>
<accession>A0AAN9UZ77</accession>
<dbReference type="Gene3D" id="3.30.420.10">
    <property type="entry name" value="Ribonuclease H-like superfamily/Ribonuclease H"/>
    <property type="match status" value="1"/>
</dbReference>
<organism evidence="3 4">
    <name type="scientific">Diatrype stigma</name>
    <dbReference type="NCBI Taxonomy" id="117547"/>
    <lineage>
        <taxon>Eukaryota</taxon>
        <taxon>Fungi</taxon>
        <taxon>Dikarya</taxon>
        <taxon>Ascomycota</taxon>
        <taxon>Pezizomycotina</taxon>
        <taxon>Sordariomycetes</taxon>
        <taxon>Xylariomycetidae</taxon>
        <taxon>Xylariales</taxon>
        <taxon>Diatrypaceae</taxon>
        <taxon>Diatrype</taxon>
    </lineage>
</organism>
<dbReference type="SUPFAM" id="SSF53098">
    <property type="entry name" value="Ribonuclease H-like"/>
    <property type="match status" value="1"/>
</dbReference>
<dbReference type="Gene3D" id="3.40.50.2300">
    <property type="match status" value="1"/>
</dbReference>
<protein>
    <recommendedName>
        <fullName evidence="2">Piwi domain-containing protein</fullName>
    </recommendedName>
</protein>
<dbReference type="Proteomes" id="UP001320420">
    <property type="component" value="Unassembled WGS sequence"/>
</dbReference>
<dbReference type="SUPFAM" id="SSF101690">
    <property type="entry name" value="PAZ domain"/>
    <property type="match status" value="1"/>
</dbReference>
<feature type="region of interest" description="Disordered" evidence="1">
    <location>
        <begin position="1"/>
        <end position="24"/>
    </location>
</feature>
<comment type="caution">
    <text evidence="3">The sequence shown here is derived from an EMBL/GenBank/DDBJ whole genome shotgun (WGS) entry which is preliminary data.</text>
</comment>
<dbReference type="PROSITE" id="PS50822">
    <property type="entry name" value="PIWI"/>
    <property type="match status" value="1"/>
</dbReference>
<dbReference type="Pfam" id="PF02171">
    <property type="entry name" value="Piwi"/>
    <property type="match status" value="1"/>
</dbReference>
<dbReference type="PANTHER" id="PTHR22891">
    <property type="entry name" value="EUKARYOTIC TRANSLATION INITIATION FACTOR 2C"/>
    <property type="match status" value="1"/>
</dbReference>
<dbReference type="InterPro" id="IPR014811">
    <property type="entry name" value="ArgoL1"/>
</dbReference>
<evidence type="ECO:0000313" key="3">
    <source>
        <dbReference type="EMBL" id="KAK7751964.1"/>
    </source>
</evidence>
<evidence type="ECO:0000259" key="2">
    <source>
        <dbReference type="PROSITE" id="PS50822"/>
    </source>
</evidence>
<dbReference type="InterPro" id="IPR036397">
    <property type="entry name" value="RNaseH_sf"/>
</dbReference>
<dbReference type="GO" id="GO:0003676">
    <property type="term" value="F:nucleic acid binding"/>
    <property type="evidence" value="ECO:0007669"/>
    <property type="project" value="InterPro"/>
</dbReference>
<dbReference type="InterPro" id="IPR003165">
    <property type="entry name" value="Piwi"/>
</dbReference>
<feature type="compositionally biased region" description="Low complexity" evidence="1">
    <location>
        <begin position="813"/>
        <end position="823"/>
    </location>
</feature>
<dbReference type="InterPro" id="IPR036085">
    <property type="entry name" value="PAZ_dom_sf"/>
</dbReference>
<reference evidence="3 4" key="1">
    <citation type="submission" date="2024-02" db="EMBL/GenBank/DDBJ databases">
        <title>De novo assembly and annotation of 12 fungi associated with fruit tree decline syndrome in Ontario, Canada.</title>
        <authorList>
            <person name="Sulman M."/>
            <person name="Ellouze W."/>
            <person name="Ilyukhin E."/>
        </authorList>
    </citation>
    <scope>NUCLEOTIDE SEQUENCE [LARGE SCALE GENOMIC DNA]</scope>
    <source>
        <strain evidence="3 4">M11/M66-122</strain>
    </source>
</reference>
<dbReference type="EMBL" id="JAKJXP020000043">
    <property type="protein sequence ID" value="KAK7751964.1"/>
    <property type="molecule type" value="Genomic_DNA"/>
</dbReference>
<gene>
    <name evidence="3" type="ORF">SLS62_006107</name>
</gene>
<name>A0AAN9UZ77_9PEZI</name>
<dbReference type="SMART" id="SM01163">
    <property type="entry name" value="DUF1785"/>
    <property type="match status" value="1"/>
</dbReference>
<dbReference type="InterPro" id="IPR012337">
    <property type="entry name" value="RNaseH-like_sf"/>
</dbReference>
<dbReference type="SMART" id="SM00950">
    <property type="entry name" value="Piwi"/>
    <property type="match status" value="1"/>
</dbReference>
<dbReference type="AlphaFoldDB" id="A0AAN9UZ77"/>
<feature type="region of interest" description="Disordered" evidence="1">
    <location>
        <begin position="808"/>
        <end position="836"/>
    </location>
</feature>
<dbReference type="Pfam" id="PF08699">
    <property type="entry name" value="ArgoL1"/>
    <property type="match status" value="1"/>
</dbReference>
<sequence>MAPSNSKYPPPGKQPLKHPALPPPKELELCRAMTPDAIRDNVTAFLWEGDPSSTEPSVLLCALEADDPDLMERILACVDFEHSGGKGEELQAQAERVRSQKGTEGCWSALSDFVEYALTLCFDCKSYRCLRVLVTGLPAVREALVVDARRWRGYLEDDCEIGKYLSQSPGAQQARTPISPRAIKPFDIVRAPPRPGHVVDKNEFILLANYFRVTVEATVKEYWRFQIDVKLKTKDNNDKVQKPTGVKLRDLIQRALKHLEPAHNVFASDLKSIVVAVQKPNNLSYEVADQHEPSKTYIVTLIEAKKVDIREIVNFLQGMHEKWRASGNEGMDSLDAYTKPLEVLDILGLVLSHTIRVQEGVITIGRSRFFHTKGPLKWLNPKDKTLAILSGFWQSVRPANNHFLLNVNVSNAAFLPSMSLQEYIELSRWYKEYEDMDRGEMMREYRALASRLVGARVEYEIGGQKRFKTIKGLVEIGEGKNADVADVKGQRFTLKGKRDTDGKLIGMSTRLKEEFEKGSRGTNEYKISVKDYFRLRGFTVIHPCLLVIQYADHDATEYDRKLDELLPVIDLGGGCYVGAELCKINRWQLFRGDIGAEDAAKMITETVLDPEISKEKIENAPISLRMKDSKLLNDKGITRDGERVREGVVQLINQMSNDVGELARNDRKQPVGAEGVPFELDTFEDIARRLREHFETMNRKGTGIPKIWLVVLPDDRGLANSIYKFVKKLGDVDYGFHTISMIRSKLLKNNQGSGSIRGNIALKFNLKAGGINHLVHTDKGAGKTSGGIELIGAGRTMVVGYDVSHPTGVNVPKGSTTSKEAGTSKGGKGKEKESEELPPSFVGLVASVDGNLGQWPAVAWKTGTRVEMLDRATLRRKFTTRLKLWEDKNKMLPENIVVYRDGVSEGQYKEVLDTEVSAIKDAFAEVYEEKRRPPPGLLFIVTVKRHQTRFFTAQTTPKGPNGNPRPGLAVDNGITVSRQWDFYLQPHAAIKGKTRTARPIHYTVLYDDFFRKRYANNAASALERMTHDMCYAFGRATKAVSICPPVYYADLVCTRAKIHWEEHKRRPTPGKGQDFDPLEIHGRCKNSMYYI</sequence>
<evidence type="ECO:0000256" key="1">
    <source>
        <dbReference type="SAM" id="MobiDB-lite"/>
    </source>
</evidence>
<keyword evidence="4" id="KW-1185">Reference proteome</keyword>
<evidence type="ECO:0000313" key="4">
    <source>
        <dbReference type="Proteomes" id="UP001320420"/>
    </source>
</evidence>
<proteinExistence type="predicted"/>